<evidence type="ECO:0000256" key="1">
    <source>
        <dbReference type="ARBA" id="ARBA00022723"/>
    </source>
</evidence>
<dbReference type="InterPro" id="IPR011650">
    <property type="entry name" value="Peptidase_M20_dimer"/>
</dbReference>
<dbReference type="InterPro" id="IPR050072">
    <property type="entry name" value="Peptidase_M20A"/>
</dbReference>
<evidence type="ECO:0000259" key="3">
    <source>
        <dbReference type="Pfam" id="PF07687"/>
    </source>
</evidence>
<dbReference type="Gene3D" id="3.30.70.360">
    <property type="match status" value="1"/>
</dbReference>
<dbReference type="EMBL" id="SMGK01000007">
    <property type="protein sequence ID" value="TCK70194.1"/>
    <property type="molecule type" value="Genomic_DNA"/>
</dbReference>
<organism evidence="4 5">
    <name type="scientific">Acidipila rosea</name>
    <dbReference type="NCBI Taxonomy" id="768535"/>
    <lineage>
        <taxon>Bacteria</taxon>
        <taxon>Pseudomonadati</taxon>
        <taxon>Acidobacteriota</taxon>
        <taxon>Terriglobia</taxon>
        <taxon>Terriglobales</taxon>
        <taxon>Acidobacteriaceae</taxon>
        <taxon>Acidipila</taxon>
    </lineage>
</organism>
<keyword evidence="5" id="KW-1185">Reference proteome</keyword>
<dbReference type="AlphaFoldDB" id="A0A4R1KXU9"/>
<dbReference type="InterPro" id="IPR036264">
    <property type="entry name" value="Bact_exopeptidase_dim_dom"/>
</dbReference>
<keyword evidence="2" id="KW-0378">Hydrolase</keyword>
<dbReference type="PANTHER" id="PTHR43808:SF17">
    <property type="entry name" value="PEPTIDASE M20"/>
    <property type="match status" value="1"/>
</dbReference>
<dbReference type="SUPFAM" id="SSF55031">
    <property type="entry name" value="Bacterial exopeptidase dimerisation domain"/>
    <property type="match status" value="1"/>
</dbReference>
<dbReference type="SUPFAM" id="SSF53187">
    <property type="entry name" value="Zn-dependent exopeptidases"/>
    <property type="match status" value="1"/>
</dbReference>
<sequence>MAEEVCSATYERKALVLPLNFMAATTSPSAYSRLSAIASQRSVHEAFGWLHLHQQQIMGWQEELVAVPAPPFHEHTRANWLLKFFQAAGLQGASIDEEGNCLGVYPGAEHRQSTVLISAHIDTVFPPDTPIAPRIAGTRLYAPGACDNGAGIVGMIAILHSLRHAGIEPEHNILFVGNVGEEGEGNLRGIRHIYNQKMWRTTIGSHLVLDGAGHEVAVTQALGSRRYLVTLTGSGGHSWTDAARPNPIVVLSRVITRLSKLDLSGTPRTTLNVGTIEGGSAVNSIPEQAAARFDVRSTAPEQIIRLEVELYRAVEDSVIEANRKSSFPLTYTIEIIGDRPAGSLAKESSLHHAIEAVDRHLGIRSEMRVASTDANIPLSLAVPAVSIGAGGEGGGIHTRAEWYDAHGRELGLRRALLLLLMMAGY</sequence>
<proteinExistence type="predicted"/>
<reference evidence="4 5" key="1">
    <citation type="submission" date="2019-03" db="EMBL/GenBank/DDBJ databases">
        <title>Genomic Encyclopedia of Type Strains, Phase IV (KMG-IV): sequencing the most valuable type-strain genomes for metagenomic binning, comparative biology and taxonomic classification.</title>
        <authorList>
            <person name="Goeker M."/>
        </authorList>
    </citation>
    <scope>NUCLEOTIDE SEQUENCE [LARGE SCALE GENOMIC DNA]</scope>
    <source>
        <strain evidence="4 5">DSM 103428</strain>
    </source>
</reference>
<dbReference type="InterPro" id="IPR002933">
    <property type="entry name" value="Peptidase_M20"/>
</dbReference>
<name>A0A4R1KXU9_9BACT</name>
<gene>
    <name evidence="4" type="ORF">C7378_3349</name>
</gene>
<keyword evidence="1" id="KW-0479">Metal-binding</keyword>
<protein>
    <submittedName>
        <fullName evidence="4">Acetylornithine deacetylase/succinyl-diaminopimelate desuccinylase-like protein</fullName>
    </submittedName>
</protein>
<dbReference type="GO" id="GO:0046872">
    <property type="term" value="F:metal ion binding"/>
    <property type="evidence" value="ECO:0007669"/>
    <property type="project" value="UniProtKB-KW"/>
</dbReference>
<dbReference type="Proteomes" id="UP000295210">
    <property type="component" value="Unassembled WGS sequence"/>
</dbReference>
<accession>A0A4R1KXU9</accession>
<dbReference type="PANTHER" id="PTHR43808">
    <property type="entry name" value="ACETYLORNITHINE DEACETYLASE"/>
    <property type="match status" value="1"/>
</dbReference>
<comment type="caution">
    <text evidence="4">The sequence shown here is derived from an EMBL/GenBank/DDBJ whole genome shotgun (WGS) entry which is preliminary data.</text>
</comment>
<dbReference type="Gene3D" id="3.40.630.10">
    <property type="entry name" value="Zn peptidases"/>
    <property type="match status" value="1"/>
</dbReference>
<dbReference type="GO" id="GO:0016787">
    <property type="term" value="F:hydrolase activity"/>
    <property type="evidence" value="ECO:0007669"/>
    <property type="project" value="UniProtKB-KW"/>
</dbReference>
<dbReference type="Pfam" id="PF07687">
    <property type="entry name" value="M20_dimer"/>
    <property type="match status" value="1"/>
</dbReference>
<dbReference type="Pfam" id="PF01546">
    <property type="entry name" value="Peptidase_M20"/>
    <property type="match status" value="1"/>
</dbReference>
<evidence type="ECO:0000313" key="4">
    <source>
        <dbReference type="EMBL" id="TCK70194.1"/>
    </source>
</evidence>
<feature type="domain" description="Peptidase M20 dimerisation" evidence="3">
    <location>
        <begin position="223"/>
        <end position="310"/>
    </location>
</feature>
<evidence type="ECO:0000313" key="5">
    <source>
        <dbReference type="Proteomes" id="UP000295210"/>
    </source>
</evidence>
<evidence type="ECO:0000256" key="2">
    <source>
        <dbReference type="ARBA" id="ARBA00022801"/>
    </source>
</evidence>